<evidence type="ECO:0000256" key="1">
    <source>
        <dbReference type="SAM" id="MobiDB-lite"/>
    </source>
</evidence>
<dbReference type="EMBL" id="ML004451">
    <property type="protein sequence ID" value="RKP30815.1"/>
    <property type="molecule type" value="Genomic_DNA"/>
</dbReference>
<evidence type="ECO:0000313" key="3">
    <source>
        <dbReference type="Proteomes" id="UP000268321"/>
    </source>
</evidence>
<organism evidence="2 3">
    <name type="scientific">Metschnikowia bicuspidata</name>
    <dbReference type="NCBI Taxonomy" id="27322"/>
    <lineage>
        <taxon>Eukaryota</taxon>
        <taxon>Fungi</taxon>
        <taxon>Dikarya</taxon>
        <taxon>Ascomycota</taxon>
        <taxon>Saccharomycotina</taxon>
        <taxon>Pichiomycetes</taxon>
        <taxon>Metschnikowiaceae</taxon>
        <taxon>Metschnikowia</taxon>
    </lineage>
</organism>
<accession>A0A4P9ZD32</accession>
<name>A0A4P9ZD32_9ASCO</name>
<keyword evidence="3" id="KW-1185">Reference proteome</keyword>
<reference evidence="3" key="1">
    <citation type="journal article" date="2018" name="Nat. Microbiol.">
        <title>Leveraging single-cell genomics to expand the fungal tree of life.</title>
        <authorList>
            <person name="Ahrendt S.R."/>
            <person name="Quandt C.A."/>
            <person name="Ciobanu D."/>
            <person name="Clum A."/>
            <person name="Salamov A."/>
            <person name="Andreopoulos B."/>
            <person name="Cheng J.F."/>
            <person name="Woyke T."/>
            <person name="Pelin A."/>
            <person name="Henrissat B."/>
            <person name="Reynolds N.K."/>
            <person name="Benny G.L."/>
            <person name="Smith M.E."/>
            <person name="James T.Y."/>
            <person name="Grigoriev I.V."/>
        </authorList>
    </citation>
    <scope>NUCLEOTIDE SEQUENCE [LARGE SCALE GENOMIC DNA]</scope>
    <source>
        <strain evidence="3">Baker2002</strain>
    </source>
</reference>
<evidence type="ECO:0000313" key="2">
    <source>
        <dbReference type="EMBL" id="RKP30815.1"/>
    </source>
</evidence>
<sequence length="407" mass="45948">MSESIHELDEVLKLSINGLEKEKDEHDRAVALLEQSLHLYDTCVVPSIVHIGCDLWVDMTPAEAKAYLNRRLCARRTAFMQITDKIDRSNAMLDNLRCLQEQLAERPEETTEEGLPIIDIQETLDEDGVVVGATLNDKAVDFETGVVAPDKRDSSAQQQASCVGKDKHKEDEKTESNSAGQKMESDSEDQIQELLADMEIVEKLPHPAVPTEGGSRSEHVSVTLPAIRPEDVYELELIASELADSDEDYVEDFDYDIEDGGDHGEKCGDEDEDGDDDDDDSKADELLYGGNFGMFAGKAQLQSRLWDKVQALRSKKILEPKPTAKLKLVRFNEITEIKEVEKVSESLKKIEHKKQKLLRFCERMGSGKAVRTERPKTDFDDVTRDIIDRSGEKERPVEIWKSEVKER</sequence>
<feature type="compositionally biased region" description="Basic and acidic residues" evidence="1">
    <location>
        <begin position="164"/>
        <end position="175"/>
    </location>
</feature>
<protein>
    <recommendedName>
        <fullName evidence="4">DUF3835 domain-containing protein</fullName>
    </recommendedName>
</protein>
<feature type="region of interest" description="Disordered" evidence="1">
    <location>
        <begin position="149"/>
        <end position="189"/>
    </location>
</feature>
<evidence type="ECO:0008006" key="4">
    <source>
        <dbReference type="Google" id="ProtNLM"/>
    </source>
</evidence>
<dbReference type="AlphaFoldDB" id="A0A4P9ZD32"/>
<gene>
    <name evidence="2" type="ORF">METBISCDRAFT_22936</name>
</gene>
<feature type="region of interest" description="Disordered" evidence="1">
    <location>
        <begin position="254"/>
        <end position="283"/>
    </location>
</feature>
<dbReference type="OrthoDB" id="21413at2759"/>
<dbReference type="Proteomes" id="UP000268321">
    <property type="component" value="Unassembled WGS sequence"/>
</dbReference>
<proteinExistence type="predicted"/>
<feature type="compositionally biased region" description="Acidic residues" evidence="1">
    <location>
        <begin position="268"/>
        <end position="282"/>
    </location>
</feature>
<dbReference type="SUPFAM" id="SSF46579">
    <property type="entry name" value="Prefoldin"/>
    <property type="match status" value="1"/>
</dbReference>